<dbReference type="InterPro" id="IPR037523">
    <property type="entry name" value="VOC_core"/>
</dbReference>
<dbReference type="CDD" id="cd06587">
    <property type="entry name" value="VOC"/>
    <property type="match status" value="1"/>
</dbReference>
<name>A0A5C7WCQ0_AQUAC</name>
<dbReference type="EMBL" id="SSFO01000065">
    <property type="protein sequence ID" value="TXI34532.1"/>
    <property type="molecule type" value="Genomic_DNA"/>
</dbReference>
<gene>
    <name evidence="2" type="ORF">E6Q69_03665</name>
</gene>
<organism evidence="2 3">
    <name type="scientific">Aquipseudomonas alcaligenes</name>
    <name type="common">Pseudomonas alcaligenes</name>
    <dbReference type="NCBI Taxonomy" id="43263"/>
    <lineage>
        <taxon>Bacteria</taxon>
        <taxon>Pseudomonadati</taxon>
        <taxon>Pseudomonadota</taxon>
        <taxon>Gammaproteobacteria</taxon>
        <taxon>Pseudomonadales</taxon>
        <taxon>Pseudomonadaceae</taxon>
        <taxon>Aquipseudomonas</taxon>
    </lineage>
</organism>
<accession>A0A5C7WCQ0</accession>
<dbReference type="InterPro" id="IPR029068">
    <property type="entry name" value="Glyas_Bleomycin-R_OHBP_Dase"/>
</dbReference>
<dbReference type="AlphaFoldDB" id="A0A5C7WCQ0"/>
<sequence length="109" mass="11839">MHRLMIFTPQPAVLADFYCRLFGLQVGHRETGFVDVAGTSGVRLAFHQGKSAPSRALKLCFYAADVAAERARLIEQGVPMGQLKGNADALWFCDGQAPDGNCLQISNRA</sequence>
<dbReference type="Pfam" id="PF18029">
    <property type="entry name" value="Glyoxalase_6"/>
    <property type="match status" value="1"/>
</dbReference>
<dbReference type="Proteomes" id="UP000321110">
    <property type="component" value="Unassembled WGS sequence"/>
</dbReference>
<evidence type="ECO:0000313" key="3">
    <source>
        <dbReference type="Proteomes" id="UP000321110"/>
    </source>
</evidence>
<reference evidence="2 3" key="1">
    <citation type="submission" date="2018-09" db="EMBL/GenBank/DDBJ databases">
        <title>Metagenome Assembled Genomes from an Advanced Water Purification Facility.</title>
        <authorList>
            <person name="Stamps B.W."/>
            <person name="Spear J.R."/>
        </authorList>
    </citation>
    <scope>NUCLEOTIDE SEQUENCE [LARGE SCALE GENOMIC DNA]</scope>
    <source>
        <strain evidence="2">Bin_52_1</strain>
    </source>
</reference>
<proteinExistence type="predicted"/>
<comment type="caution">
    <text evidence="2">The sequence shown here is derived from an EMBL/GenBank/DDBJ whole genome shotgun (WGS) entry which is preliminary data.</text>
</comment>
<evidence type="ECO:0000313" key="2">
    <source>
        <dbReference type="EMBL" id="TXI34532.1"/>
    </source>
</evidence>
<evidence type="ECO:0000259" key="1">
    <source>
        <dbReference type="PROSITE" id="PS51819"/>
    </source>
</evidence>
<feature type="domain" description="VOC" evidence="1">
    <location>
        <begin position="1"/>
        <end position="108"/>
    </location>
</feature>
<dbReference type="InterPro" id="IPR041581">
    <property type="entry name" value="Glyoxalase_6"/>
</dbReference>
<protein>
    <submittedName>
        <fullName evidence="2">VOC family protein</fullName>
    </submittedName>
</protein>
<dbReference type="Gene3D" id="3.10.180.10">
    <property type="entry name" value="2,3-Dihydroxybiphenyl 1,2-Dioxygenase, domain 1"/>
    <property type="match status" value="1"/>
</dbReference>
<dbReference type="SUPFAM" id="SSF54593">
    <property type="entry name" value="Glyoxalase/Bleomycin resistance protein/Dihydroxybiphenyl dioxygenase"/>
    <property type="match status" value="1"/>
</dbReference>
<dbReference type="PROSITE" id="PS51819">
    <property type="entry name" value="VOC"/>
    <property type="match status" value="1"/>
</dbReference>